<dbReference type="AlphaFoldDB" id="A0AA89NT60"/>
<evidence type="ECO:0000313" key="2">
    <source>
        <dbReference type="Proteomes" id="UP000613002"/>
    </source>
</evidence>
<dbReference type="GeneID" id="94899817"/>
<organism evidence="1 2">
    <name type="scientific">Parageobacillus toebii NBRC 107807</name>
    <dbReference type="NCBI Taxonomy" id="1223503"/>
    <lineage>
        <taxon>Bacteria</taxon>
        <taxon>Bacillati</taxon>
        <taxon>Bacillota</taxon>
        <taxon>Bacilli</taxon>
        <taxon>Bacillales</taxon>
        <taxon>Anoxybacillaceae</taxon>
        <taxon>Parageobacillus</taxon>
    </lineage>
</organism>
<evidence type="ECO:0000313" key="1">
    <source>
        <dbReference type="EMBL" id="MBB3869528.1"/>
    </source>
</evidence>
<gene>
    <name evidence="1" type="ORF">HNR78_002425</name>
</gene>
<sequence>MRKIIALGGGRFSMKLENPLLDWYIWRQAKKKIQKFSCQL</sequence>
<dbReference type="Proteomes" id="UP000613002">
    <property type="component" value="Unassembled WGS sequence"/>
</dbReference>
<proteinExistence type="predicted"/>
<dbReference type="EMBL" id="JACICZ010000009">
    <property type="protein sequence ID" value="MBB3869528.1"/>
    <property type="molecule type" value="Genomic_DNA"/>
</dbReference>
<accession>A0AA89NT60</accession>
<reference evidence="1 2" key="1">
    <citation type="submission" date="2020-08" db="EMBL/GenBank/DDBJ databases">
        <title>Genomic Encyclopedia of Type Strains, Phase IV (KMG-IV): sequencing the most valuable type-strain genomes for metagenomic binning, comparative biology and taxonomic classification.</title>
        <authorList>
            <person name="Goeker M."/>
        </authorList>
    </citation>
    <scope>NUCLEOTIDE SEQUENCE [LARGE SCALE GENOMIC DNA]</scope>
    <source>
        <strain evidence="1 2">DSM 14590</strain>
    </source>
</reference>
<protein>
    <submittedName>
        <fullName evidence="1">Uncharacterized protein</fullName>
    </submittedName>
</protein>
<dbReference type="RefSeq" id="WP_375781771.1">
    <property type="nucleotide sequence ID" value="NZ_BDAQ01000009.1"/>
</dbReference>
<comment type="caution">
    <text evidence="1">The sequence shown here is derived from an EMBL/GenBank/DDBJ whole genome shotgun (WGS) entry which is preliminary data.</text>
</comment>
<keyword evidence="2" id="KW-1185">Reference proteome</keyword>
<name>A0AA89NT60_9BACL</name>